<comment type="caution">
    <text evidence="2">The sequence shown here is derived from an EMBL/GenBank/DDBJ whole genome shotgun (WGS) entry which is preliminary data.</text>
</comment>
<gene>
    <name evidence="2" type="ORF">DFP95_107239</name>
</gene>
<organism evidence="2 3">
    <name type="scientific">Cohnella lupini</name>
    <dbReference type="NCBI Taxonomy" id="1294267"/>
    <lineage>
        <taxon>Bacteria</taxon>
        <taxon>Bacillati</taxon>
        <taxon>Bacillota</taxon>
        <taxon>Bacilli</taxon>
        <taxon>Bacillales</taxon>
        <taxon>Paenibacillaceae</taxon>
        <taxon>Cohnella</taxon>
    </lineage>
</organism>
<accession>A0A3D9ICM9</accession>
<evidence type="ECO:0000256" key="1">
    <source>
        <dbReference type="SAM" id="MobiDB-lite"/>
    </source>
</evidence>
<feature type="region of interest" description="Disordered" evidence="1">
    <location>
        <begin position="63"/>
        <end position="116"/>
    </location>
</feature>
<protein>
    <submittedName>
        <fullName evidence="2">Uncharacterized protein</fullName>
    </submittedName>
</protein>
<reference evidence="2 3" key="1">
    <citation type="submission" date="2018-07" db="EMBL/GenBank/DDBJ databases">
        <title>Genomic Encyclopedia of Type Strains, Phase III (KMG-III): the genomes of soil and plant-associated and newly described type strains.</title>
        <authorList>
            <person name="Whitman W."/>
        </authorList>
    </citation>
    <scope>NUCLEOTIDE SEQUENCE [LARGE SCALE GENOMIC DNA]</scope>
    <source>
        <strain evidence="2 3">CECT 8236</strain>
    </source>
</reference>
<keyword evidence="3" id="KW-1185">Reference proteome</keyword>
<dbReference type="EMBL" id="QRDY01000007">
    <property type="protein sequence ID" value="RED59400.1"/>
    <property type="molecule type" value="Genomic_DNA"/>
</dbReference>
<sequence>METNKLRLMLLVEKPMQMLTFIHKIMACTNYVEILKDVDHLMCCHIGWITIVKNEGTIIFGNMINSPPNDTSNNNEGSGDNNGEVPYENNRFNLTVPNRNHYPDVMASKRKNRNRN</sequence>
<evidence type="ECO:0000313" key="3">
    <source>
        <dbReference type="Proteomes" id="UP000256869"/>
    </source>
</evidence>
<feature type="compositionally biased region" description="Low complexity" evidence="1">
    <location>
        <begin position="69"/>
        <end position="84"/>
    </location>
</feature>
<proteinExistence type="predicted"/>
<dbReference type="Proteomes" id="UP000256869">
    <property type="component" value="Unassembled WGS sequence"/>
</dbReference>
<evidence type="ECO:0000313" key="2">
    <source>
        <dbReference type="EMBL" id="RED59400.1"/>
    </source>
</evidence>
<dbReference type="AlphaFoldDB" id="A0A3D9ICM9"/>
<name>A0A3D9ICM9_9BACL</name>